<evidence type="ECO:0000313" key="3">
    <source>
        <dbReference type="Proteomes" id="UP000828251"/>
    </source>
</evidence>
<dbReference type="Proteomes" id="UP000828251">
    <property type="component" value="Unassembled WGS sequence"/>
</dbReference>
<dbReference type="AlphaFoldDB" id="A0A9D3WKV7"/>
<keyword evidence="3" id="KW-1185">Reference proteome</keyword>
<name>A0A9D3WKV7_9ROSI</name>
<dbReference type="PANTHER" id="PTHR31286">
    <property type="entry name" value="GLYCINE-RICH CELL WALL STRUCTURAL PROTEIN 1.8-LIKE"/>
    <property type="match status" value="1"/>
</dbReference>
<dbReference type="Pfam" id="PF14111">
    <property type="entry name" value="DUF4283"/>
    <property type="match status" value="1"/>
</dbReference>
<dbReference type="InterPro" id="IPR025558">
    <property type="entry name" value="DUF4283"/>
</dbReference>
<evidence type="ECO:0000313" key="2">
    <source>
        <dbReference type="EMBL" id="KAH1130595.1"/>
    </source>
</evidence>
<feature type="domain" description="DUF4283" evidence="1">
    <location>
        <begin position="32"/>
        <end position="112"/>
    </location>
</feature>
<organism evidence="2 3">
    <name type="scientific">Gossypium stocksii</name>
    <dbReference type="NCBI Taxonomy" id="47602"/>
    <lineage>
        <taxon>Eukaryota</taxon>
        <taxon>Viridiplantae</taxon>
        <taxon>Streptophyta</taxon>
        <taxon>Embryophyta</taxon>
        <taxon>Tracheophyta</taxon>
        <taxon>Spermatophyta</taxon>
        <taxon>Magnoliopsida</taxon>
        <taxon>eudicotyledons</taxon>
        <taxon>Gunneridae</taxon>
        <taxon>Pentapetalae</taxon>
        <taxon>rosids</taxon>
        <taxon>malvids</taxon>
        <taxon>Malvales</taxon>
        <taxon>Malvaceae</taxon>
        <taxon>Malvoideae</taxon>
        <taxon>Gossypium</taxon>
    </lineage>
</organism>
<dbReference type="OrthoDB" id="946235at2759"/>
<dbReference type="InterPro" id="IPR040256">
    <property type="entry name" value="At4g02000-like"/>
</dbReference>
<protein>
    <recommendedName>
        <fullName evidence="1">DUF4283 domain-containing protein</fullName>
    </recommendedName>
</protein>
<dbReference type="PANTHER" id="PTHR31286:SF153">
    <property type="entry name" value="DUF4283 DOMAIN PROTEIN"/>
    <property type="match status" value="1"/>
</dbReference>
<sequence length="120" mass="13675">MERGIADLSLHEDEEVAFSLPTESEDQCVMYNFCLVGCFLTANVVHFPTMRNTLANIWHHLEGVQISDLGEKCFLFKFFNEVDISQVIAGAPWTFNNHLLIFHRLVANEDPMAVPLVYSN</sequence>
<comment type="caution">
    <text evidence="2">The sequence shown here is derived from an EMBL/GenBank/DDBJ whole genome shotgun (WGS) entry which is preliminary data.</text>
</comment>
<proteinExistence type="predicted"/>
<reference evidence="2 3" key="1">
    <citation type="journal article" date="2021" name="Plant Biotechnol. J.">
        <title>Multi-omics assisted identification of the key and species-specific regulatory components of drought-tolerant mechanisms in Gossypium stocksii.</title>
        <authorList>
            <person name="Yu D."/>
            <person name="Ke L."/>
            <person name="Zhang D."/>
            <person name="Wu Y."/>
            <person name="Sun Y."/>
            <person name="Mei J."/>
            <person name="Sun J."/>
            <person name="Sun Y."/>
        </authorList>
    </citation>
    <scope>NUCLEOTIDE SEQUENCE [LARGE SCALE GENOMIC DNA]</scope>
    <source>
        <strain evidence="3">cv. E1</strain>
        <tissue evidence="2">Leaf</tissue>
    </source>
</reference>
<accession>A0A9D3WKV7</accession>
<evidence type="ECO:0000259" key="1">
    <source>
        <dbReference type="Pfam" id="PF14111"/>
    </source>
</evidence>
<dbReference type="EMBL" id="JAIQCV010000001">
    <property type="protein sequence ID" value="KAH1130595.1"/>
    <property type="molecule type" value="Genomic_DNA"/>
</dbReference>
<gene>
    <name evidence="2" type="ORF">J1N35_001973</name>
</gene>